<name>A0A6J5DP79_9BURK</name>
<accession>A0A6J5DP79</accession>
<dbReference type="AlphaFoldDB" id="A0A6J5DP79"/>
<keyword evidence="2" id="KW-1185">Reference proteome</keyword>
<protein>
    <submittedName>
        <fullName evidence="1">Uncharacterized protein</fullName>
    </submittedName>
</protein>
<evidence type="ECO:0000313" key="1">
    <source>
        <dbReference type="EMBL" id="CAB3755051.1"/>
    </source>
</evidence>
<dbReference type="Proteomes" id="UP000494329">
    <property type="component" value="Unassembled WGS sequence"/>
</dbReference>
<organism evidence="1 2">
    <name type="scientific">Paraburkholderia solisilvae</name>
    <dbReference type="NCBI Taxonomy" id="624376"/>
    <lineage>
        <taxon>Bacteria</taxon>
        <taxon>Pseudomonadati</taxon>
        <taxon>Pseudomonadota</taxon>
        <taxon>Betaproteobacteria</taxon>
        <taxon>Burkholderiales</taxon>
        <taxon>Burkholderiaceae</taxon>
        <taxon>Paraburkholderia</taxon>
    </lineage>
</organism>
<dbReference type="EMBL" id="CADIKF010000013">
    <property type="protein sequence ID" value="CAB3755051.1"/>
    <property type="molecule type" value="Genomic_DNA"/>
</dbReference>
<sequence>MNAALQTPAALKTTGRGRPVAGERRLFYAKGVGVLQQRVKRARRGVGERRFAGSGGV</sequence>
<gene>
    <name evidence="1" type="ORF">LMG29739_02085</name>
</gene>
<reference evidence="1 2" key="1">
    <citation type="submission" date="2020-04" db="EMBL/GenBank/DDBJ databases">
        <authorList>
            <person name="De Canck E."/>
        </authorList>
    </citation>
    <scope>NUCLEOTIDE SEQUENCE [LARGE SCALE GENOMIC DNA]</scope>
    <source>
        <strain evidence="1 2">LMG 29739</strain>
    </source>
</reference>
<proteinExistence type="predicted"/>
<evidence type="ECO:0000313" key="2">
    <source>
        <dbReference type="Proteomes" id="UP000494329"/>
    </source>
</evidence>